<feature type="region of interest" description="Disordered" evidence="3">
    <location>
        <begin position="577"/>
        <end position="597"/>
    </location>
</feature>
<dbReference type="AlphaFoldDB" id="A0A9N9VM05"/>
<dbReference type="InterPro" id="IPR051601">
    <property type="entry name" value="Serine_prot/Carboxylest_S33"/>
</dbReference>
<dbReference type="GO" id="GO:0016787">
    <property type="term" value="F:hydrolase activity"/>
    <property type="evidence" value="ECO:0007669"/>
    <property type="project" value="UniProtKB-KW"/>
</dbReference>
<evidence type="ECO:0000256" key="3">
    <source>
        <dbReference type="SAM" id="MobiDB-lite"/>
    </source>
</evidence>
<comment type="similarity">
    <text evidence="1">Belongs to the peptidase S33 family.</text>
</comment>
<evidence type="ECO:0000256" key="2">
    <source>
        <dbReference type="ARBA" id="ARBA00022801"/>
    </source>
</evidence>
<protein>
    <recommendedName>
        <fullName evidence="4">Peptidase S33 tripeptidyl aminopeptidase-like C-terminal domain-containing protein</fullName>
    </recommendedName>
</protein>
<evidence type="ECO:0000259" key="4">
    <source>
        <dbReference type="Pfam" id="PF08386"/>
    </source>
</evidence>
<evidence type="ECO:0000313" key="6">
    <source>
        <dbReference type="Proteomes" id="UP000696573"/>
    </source>
</evidence>
<dbReference type="InterPro" id="IPR029058">
    <property type="entry name" value="AB_hydrolase_fold"/>
</dbReference>
<dbReference type="Proteomes" id="UP000696573">
    <property type="component" value="Unassembled WGS sequence"/>
</dbReference>
<feature type="domain" description="Peptidase S33 tripeptidyl aminopeptidase-like C-terminal" evidence="4">
    <location>
        <begin position="439"/>
        <end position="550"/>
    </location>
</feature>
<gene>
    <name evidence="5" type="ORF">CRHIZ90672A_00016409</name>
</gene>
<keyword evidence="6" id="KW-1185">Reference proteome</keyword>
<proteinExistence type="inferred from homology"/>
<sequence length="603" mass="66103">MFLLRKPNLAVLVAGATLAAGQAVFNWTTITPSKELVWHSCMTQFECARLLVPYNWQDKSDERFMTLAIQKLPAVVPEDDPTFGGSIFANPGGPGHSGTLMIQSAAEYLQQTVDKPGKRHYEIVSWDPRGIGNSVPKVECLHRPYDVSSYNLESRGYHALDMGRTSVAYALGIFQGIGLKCKWEMDHGLDILPYLGTVDVVDDLKHMVELVEIPRRGNMTSHNTTDARLQFYGFSYGTVIGQMFASRYPGNVGRIAVDGVVDMEDYIATPGWLTSTANMDNCADHFFDLCLKAKTRCALYKEGDKCASEIEARAESFIEGLDREPIGAVMSDGRRAVITGHDFRLLFGTIAYNPVPSYEVFDLTLASAMQGNYTLLLEAIAQMGEYPPLDQECKAPISMDNSLDTLAAVYCLDADDLTGKDLDYWTAYADKMASTSKWFGFSVAQIQFACSSWPVRPKNRFTGPFRSPPATAALARDRPAAPMLFISTRLDPVSPLASARNMQRRHAGAGLLIQESSGHTAFNSAPSRCRDETIRDFFDQGVVPDGERICKEDCGPWDVGCSVFKPGNRTVVGAGAVRRRDGSGDGGGRSDSGPLALSPLRIL</sequence>
<dbReference type="Gene3D" id="3.40.50.1820">
    <property type="entry name" value="alpha/beta hydrolase"/>
    <property type="match status" value="1"/>
</dbReference>
<reference evidence="5" key="1">
    <citation type="submission" date="2021-10" db="EMBL/GenBank/DDBJ databases">
        <authorList>
            <person name="Piombo E."/>
        </authorList>
    </citation>
    <scope>NUCLEOTIDE SEQUENCE</scope>
</reference>
<keyword evidence="2" id="KW-0378">Hydrolase</keyword>
<dbReference type="PANTHER" id="PTHR43248:SF25">
    <property type="entry name" value="AB HYDROLASE-1 DOMAIN-CONTAINING PROTEIN-RELATED"/>
    <property type="match status" value="1"/>
</dbReference>
<dbReference type="Pfam" id="PF08386">
    <property type="entry name" value="Abhydrolase_4"/>
    <property type="match status" value="1"/>
</dbReference>
<dbReference type="SUPFAM" id="SSF53474">
    <property type="entry name" value="alpha/beta-Hydrolases"/>
    <property type="match status" value="1"/>
</dbReference>
<name>A0A9N9VM05_9HYPO</name>
<dbReference type="PANTHER" id="PTHR43248">
    <property type="entry name" value="2-SUCCINYL-6-HYDROXY-2,4-CYCLOHEXADIENE-1-CARBOXYLATE SYNTHASE"/>
    <property type="match status" value="1"/>
</dbReference>
<dbReference type="EMBL" id="CABFNQ020000716">
    <property type="protein sequence ID" value="CAH0025921.1"/>
    <property type="molecule type" value="Genomic_DNA"/>
</dbReference>
<organism evidence="5 6">
    <name type="scientific">Clonostachys rhizophaga</name>
    <dbReference type="NCBI Taxonomy" id="160324"/>
    <lineage>
        <taxon>Eukaryota</taxon>
        <taxon>Fungi</taxon>
        <taxon>Dikarya</taxon>
        <taxon>Ascomycota</taxon>
        <taxon>Pezizomycotina</taxon>
        <taxon>Sordariomycetes</taxon>
        <taxon>Hypocreomycetidae</taxon>
        <taxon>Hypocreales</taxon>
        <taxon>Bionectriaceae</taxon>
        <taxon>Clonostachys</taxon>
    </lineage>
</organism>
<evidence type="ECO:0000313" key="5">
    <source>
        <dbReference type="EMBL" id="CAH0025921.1"/>
    </source>
</evidence>
<dbReference type="OrthoDB" id="425534at2759"/>
<comment type="caution">
    <text evidence="5">The sequence shown here is derived from an EMBL/GenBank/DDBJ whole genome shotgun (WGS) entry which is preliminary data.</text>
</comment>
<evidence type="ECO:0000256" key="1">
    <source>
        <dbReference type="ARBA" id="ARBA00010088"/>
    </source>
</evidence>
<dbReference type="InterPro" id="IPR013595">
    <property type="entry name" value="Pept_S33_TAP-like_C"/>
</dbReference>
<accession>A0A9N9VM05</accession>